<evidence type="ECO:0000313" key="39">
    <source>
        <dbReference type="Proteomes" id="UP000297703"/>
    </source>
</evidence>
<evidence type="ECO:0000256" key="18">
    <source>
        <dbReference type="ARBA" id="ARBA00022840"/>
    </source>
</evidence>
<evidence type="ECO:0000256" key="32">
    <source>
        <dbReference type="ARBA" id="ARBA00023288"/>
    </source>
</evidence>
<keyword evidence="27" id="KW-0804">Transcription</keyword>
<dbReference type="Pfam" id="PF05729">
    <property type="entry name" value="NACHT"/>
    <property type="match status" value="1"/>
</dbReference>
<keyword evidence="26" id="KW-0010">Activator</keyword>
<comment type="caution">
    <text evidence="38">The sequence shown here is derived from an EMBL/GenBank/DDBJ whole genome shotgun (WGS) entry which is preliminary data.</text>
</comment>
<keyword evidence="20" id="KW-0391">Immunity</keyword>
<keyword evidence="12" id="KW-0597">Phosphoprotein</keyword>
<dbReference type="Gene3D" id="3.80.10.10">
    <property type="entry name" value="Ribonuclease Inhibitor"/>
    <property type="match status" value="1"/>
</dbReference>
<keyword evidence="28" id="KW-0395">Inflammatory response</keyword>
<dbReference type="GO" id="GO:0006954">
    <property type="term" value="P:inflammatory response"/>
    <property type="evidence" value="ECO:0007669"/>
    <property type="project" value="UniProtKB-KW"/>
</dbReference>
<keyword evidence="39" id="KW-1185">Reference proteome</keyword>
<accession>A0A4D9DIF2</accession>
<dbReference type="GO" id="GO:0005739">
    <property type="term" value="C:mitochondrion"/>
    <property type="evidence" value="ECO:0007669"/>
    <property type="project" value="UniProtKB-SubCell"/>
</dbReference>
<evidence type="ECO:0000256" key="25">
    <source>
        <dbReference type="ARBA" id="ARBA00023139"/>
    </source>
</evidence>
<keyword evidence="21" id="KW-0805">Transcription regulation</keyword>
<evidence type="ECO:0000256" key="16">
    <source>
        <dbReference type="ARBA" id="ARBA00022801"/>
    </source>
</evidence>
<evidence type="ECO:0000256" key="29">
    <source>
        <dbReference type="ARBA" id="ARBA00023212"/>
    </source>
</evidence>
<keyword evidence="29" id="KW-0206">Cytoskeleton</keyword>
<evidence type="ECO:0000256" key="20">
    <source>
        <dbReference type="ARBA" id="ARBA00022859"/>
    </source>
</evidence>
<evidence type="ECO:0000256" key="27">
    <source>
        <dbReference type="ARBA" id="ARBA00023163"/>
    </source>
</evidence>
<evidence type="ECO:0000256" key="13">
    <source>
        <dbReference type="ARBA" id="ARBA00022588"/>
    </source>
</evidence>
<gene>
    <name evidence="38" type="ORF">DR999_PMT21546</name>
</gene>
<dbReference type="SUPFAM" id="SSF47986">
    <property type="entry name" value="DEATH domain"/>
    <property type="match status" value="1"/>
</dbReference>
<dbReference type="InterPro" id="IPR041267">
    <property type="entry name" value="NLRP_HD2"/>
</dbReference>
<dbReference type="Pfam" id="PF17776">
    <property type="entry name" value="NLRC4_HD2"/>
    <property type="match status" value="1"/>
</dbReference>
<comment type="subcellular location">
    <subcellularLocation>
        <location evidence="5">Cytoplasm</location>
        <location evidence="5">Cytoskeleton</location>
        <location evidence="5">Microtubule organizing center</location>
    </subcellularLocation>
    <subcellularLocation>
        <location evidence="4">Endoplasmic reticulum</location>
    </subcellularLocation>
    <subcellularLocation>
        <location evidence="6">Golgi apparatus membrane</location>
    </subcellularLocation>
    <subcellularLocation>
        <location evidence="1">Inflammasome</location>
    </subcellularLocation>
    <subcellularLocation>
        <location evidence="3">Mitochondrion</location>
    </subcellularLocation>
    <subcellularLocation>
        <location evidence="2">Nucleus</location>
    </subcellularLocation>
    <subcellularLocation>
        <location evidence="7">Secreted</location>
    </subcellularLocation>
</comment>
<evidence type="ECO:0000256" key="28">
    <source>
        <dbReference type="ARBA" id="ARBA00023198"/>
    </source>
</evidence>
<evidence type="ECO:0000256" key="26">
    <source>
        <dbReference type="ARBA" id="ARBA00023159"/>
    </source>
</evidence>
<dbReference type="STRING" id="55544.A0A4D9DIF2"/>
<evidence type="ECO:0000256" key="1">
    <source>
        <dbReference type="ARBA" id="ARBA00004110"/>
    </source>
</evidence>
<keyword evidence="18" id="KW-0067">ATP-binding</keyword>
<evidence type="ECO:0000256" key="23">
    <source>
        <dbReference type="ARBA" id="ARBA00023128"/>
    </source>
</evidence>
<comment type="similarity">
    <text evidence="8">Belongs to the NLRP family.</text>
</comment>
<keyword evidence="15" id="KW-0547">Nucleotide-binding</keyword>
<evidence type="ECO:0000256" key="2">
    <source>
        <dbReference type="ARBA" id="ARBA00004123"/>
    </source>
</evidence>
<dbReference type="PANTHER" id="PTHR45690:SF19">
    <property type="entry name" value="NACHT, LRR AND PYD DOMAINS-CONTAINING PROTEIN 3"/>
    <property type="match status" value="1"/>
</dbReference>
<keyword evidence="25" id="KW-0564">Palmitate</keyword>
<dbReference type="GO" id="GO:0005576">
    <property type="term" value="C:extracellular region"/>
    <property type="evidence" value="ECO:0007669"/>
    <property type="project" value="UniProtKB-SubCell"/>
</dbReference>
<evidence type="ECO:0000256" key="5">
    <source>
        <dbReference type="ARBA" id="ARBA00004267"/>
    </source>
</evidence>
<dbReference type="SMART" id="SM00368">
    <property type="entry name" value="LRR_RI"/>
    <property type="match status" value="5"/>
</dbReference>
<feature type="domain" description="NACHT" evidence="37">
    <location>
        <begin position="227"/>
        <end position="545"/>
    </location>
</feature>
<dbReference type="Pfam" id="PF02758">
    <property type="entry name" value="PYRIN"/>
    <property type="match status" value="1"/>
</dbReference>
<keyword evidence="23" id="KW-0496">Mitochondrion</keyword>
<dbReference type="InterPro" id="IPR027417">
    <property type="entry name" value="P-loop_NTPase"/>
</dbReference>
<dbReference type="GO" id="GO:0000139">
    <property type="term" value="C:Golgi membrane"/>
    <property type="evidence" value="ECO:0007669"/>
    <property type="project" value="UniProtKB-SubCell"/>
</dbReference>
<dbReference type="AlphaFoldDB" id="A0A4D9DIF2"/>
<dbReference type="InterPro" id="IPR050637">
    <property type="entry name" value="NLRP_innate_immun_reg"/>
</dbReference>
<dbReference type="InterPro" id="IPR004020">
    <property type="entry name" value="DAPIN"/>
</dbReference>
<evidence type="ECO:0000256" key="15">
    <source>
        <dbReference type="ARBA" id="ARBA00022741"/>
    </source>
</evidence>
<dbReference type="SMART" id="SM01289">
    <property type="entry name" value="PYRIN"/>
    <property type="match status" value="1"/>
</dbReference>
<keyword evidence="11" id="KW-0964">Secreted</keyword>
<dbReference type="GO" id="GO:0061702">
    <property type="term" value="C:canonical inflammasome complex"/>
    <property type="evidence" value="ECO:0007669"/>
    <property type="project" value="UniProtKB-SubCell"/>
</dbReference>
<dbReference type="GO" id="GO:0005783">
    <property type="term" value="C:endoplasmic reticulum"/>
    <property type="evidence" value="ECO:0007669"/>
    <property type="project" value="UniProtKB-SubCell"/>
</dbReference>
<dbReference type="CDD" id="cd08321">
    <property type="entry name" value="Pyrin_ASC-like"/>
    <property type="match status" value="1"/>
</dbReference>
<dbReference type="PROSITE" id="PS50824">
    <property type="entry name" value="DAPIN"/>
    <property type="match status" value="1"/>
</dbReference>
<proteinExistence type="inferred from homology"/>
<keyword evidence="31" id="KW-0539">Nucleus</keyword>
<keyword evidence="14" id="KW-0677">Repeat</keyword>
<evidence type="ECO:0000256" key="24">
    <source>
        <dbReference type="ARBA" id="ARBA00023136"/>
    </source>
</evidence>
<evidence type="ECO:0000256" key="4">
    <source>
        <dbReference type="ARBA" id="ARBA00004240"/>
    </source>
</evidence>
<evidence type="ECO:0000256" key="30">
    <source>
        <dbReference type="ARBA" id="ARBA00023233"/>
    </source>
</evidence>
<dbReference type="PANTHER" id="PTHR45690">
    <property type="entry name" value="NACHT, LRR AND PYD DOMAINS-CONTAINING PROTEIN 12"/>
    <property type="match status" value="1"/>
</dbReference>
<feature type="domain" description="Pyrin" evidence="36">
    <location>
        <begin position="1"/>
        <end position="93"/>
    </location>
</feature>
<dbReference type="GO" id="GO:0005815">
    <property type="term" value="C:microtubule organizing center"/>
    <property type="evidence" value="ECO:0007669"/>
    <property type="project" value="UniProtKB-SubCell"/>
</dbReference>
<evidence type="ECO:0000256" key="12">
    <source>
        <dbReference type="ARBA" id="ARBA00022553"/>
    </source>
</evidence>
<evidence type="ECO:0000256" key="7">
    <source>
        <dbReference type="ARBA" id="ARBA00004613"/>
    </source>
</evidence>
<reference evidence="38 39" key="2">
    <citation type="submission" date="2019-04" db="EMBL/GenBank/DDBJ databases">
        <title>The genome sequence of big-headed turtle.</title>
        <authorList>
            <person name="Gong S."/>
        </authorList>
    </citation>
    <scope>NUCLEOTIDE SEQUENCE [LARGE SCALE GENOMIC DNA]</scope>
    <source>
        <strain evidence="38">DO16091913</strain>
        <tissue evidence="38">Muscle</tissue>
    </source>
</reference>
<evidence type="ECO:0000256" key="34">
    <source>
        <dbReference type="ARBA" id="ARBA00045987"/>
    </source>
</evidence>
<evidence type="ECO:0000256" key="17">
    <source>
        <dbReference type="ARBA" id="ARBA00022824"/>
    </source>
</evidence>
<comment type="function">
    <text evidence="34">Independently of inflammasome activation, regulates the differentiation of T helper 2 (Th2) cells and has a role in Th2 cell-dependent asthma and tumor growth. During Th2 differentiation, required for optimal IRF4 binding to IL4 promoter and for IRF4-dependent IL4 transcription. Binds to the consensus DNA sequence 5'-GRRGGNRGAG-3'. May also participate in the transcription of IL5, IL13, GATA3, CCR3, CCR4 and MAF.</text>
</comment>
<dbReference type="CDD" id="cd00116">
    <property type="entry name" value="LRR_RI"/>
    <property type="match status" value="1"/>
</dbReference>
<dbReference type="Gene3D" id="3.40.50.300">
    <property type="entry name" value="P-loop containing nucleotide triphosphate hydrolases"/>
    <property type="match status" value="1"/>
</dbReference>
<keyword evidence="22" id="KW-0333">Golgi apparatus</keyword>
<dbReference type="SMART" id="SM01288">
    <property type="entry name" value="FISNA"/>
    <property type="match status" value="1"/>
</dbReference>
<dbReference type="InterPro" id="IPR001611">
    <property type="entry name" value="Leu-rich_rpt"/>
</dbReference>
<reference evidence="38 39" key="1">
    <citation type="submission" date="2019-04" db="EMBL/GenBank/DDBJ databases">
        <title>Draft genome of the big-headed turtle Platysternon megacephalum.</title>
        <authorList>
            <person name="Gong S."/>
        </authorList>
    </citation>
    <scope>NUCLEOTIDE SEQUENCE [LARGE SCALE GENOMIC DNA]</scope>
    <source>
        <strain evidence="38">DO16091913</strain>
        <tissue evidence="38">Muscle</tissue>
    </source>
</reference>
<keyword evidence="10" id="KW-1017">Isopeptide bond</keyword>
<dbReference type="SUPFAM" id="SSF52047">
    <property type="entry name" value="RNI-like"/>
    <property type="match status" value="1"/>
</dbReference>
<evidence type="ECO:0000313" key="38">
    <source>
        <dbReference type="EMBL" id="TFJ96658.1"/>
    </source>
</evidence>
<keyword evidence="13" id="KW-0399">Innate immunity</keyword>
<evidence type="ECO:0000256" key="9">
    <source>
        <dbReference type="ARBA" id="ARBA00022490"/>
    </source>
</evidence>
<dbReference type="GO" id="GO:0045087">
    <property type="term" value="P:innate immune response"/>
    <property type="evidence" value="ECO:0007669"/>
    <property type="project" value="UniProtKB-KW"/>
</dbReference>
<evidence type="ECO:0000256" key="21">
    <source>
        <dbReference type="ARBA" id="ARBA00023015"/>
    </source>
</evidence>
<protein>
    <recommendedName>
        <fullName evidence="33">NACHT, LRR and PYD domains-containing protein 3</fullName>
    </recommendedName>
</protein>
<dbReference type="GO" id="GO:0005634">
    <property type="term" value="C:nucleus"/>
    <property type="evidence" value="ECO:0007669"/>
    <property type="project" value="UniProtKB-SubCell"/>
</dbReference>
<dbReference type="Proteomes" id="UP000297703">
    <property type="component" value="Unassembled WGS sequence"/>
</dbReference>
<evidence type="ECO:0000259" key="37">
    <source>
        <dbReference type="PROSITE" id="PS50837"/>
    </source>
</evidence>
<evidence type="ECO:0000256" key="11">
    <source>
        <dbReference type="ARBA" id="ARBA00022525"/>
    </source>
</evidence>
<organism evidence="38 39">
    <name type="scientific">Platysternon megacephalum</name>
    <name type="common">big-headed turtle</name>
    <dbReference type="NCBI Taxonomy" id="55544"/>
    <lineage>
        <taxon>Eukaryota</taxon>
        <taxon>Metazoa</taxon>
        <taxon>Chordata</taxon>
        <taxon>Craniata</taxon>
        <taxon>Vertebrata</taxon>
        <taxon>Euteleostomi</taxon>
        <taxon>Archelosauria</taxon>
        <taxon>Testudinata</taxon>
        <taxon>Testudines</taxon>
        <taxon>Cryptodira</taxon>
        <taxon>Durocryptodira</taxon>
        <taxon>Testudinoidea</taxon>
        <taxon>Platysternidae</taxon>
        <taxon>Platysternon</taxon>
    </lineage>
</organism>
<evidence type="ECO:0000256" key="35">
    <source>
        <dbReference type="ARBA" id="ARBA00048778"/>
    </source>
</evidence>
<dbReference type="GO" id="GO:0016787">
    <property type="term" value="F:hydrolase activity"/>
    <property type="evidence" value="ECO:0007669"/>
    <property type="project" value="UniProtKB-KW"/>
</dbReference>
<evidence type="ECO:0000256" key="3">
    <source>
        <dbReference type="ARBA" id="ARBA00004173"/>
    </source>
</evidence>
<evidence type="ECO:0000256" key="22">
    <source>
        <dbReference type="ARBA" id="ARBA00023034"/>
    </source>
</evidence>
<dbReference type="PROSITE" id="PS50837">
    <property type="entry name" value="NACHT"/>
    <property type="match status" value="1"/>
</dbReference>
<dbReference type="GO" id="GO:0005524">
    <property type="term" value="F:ATP binding"/>
    <property type="evidence" value="ECO:0007669"/>
    <property type="project" value="UniProtKB-KW"/>
</dbReference>
<evidence type="ECO:0000259" key="36">
    <source>
        <dbReference type="PROSITE" id="PS50824"/>
    </source>
</evidence>
<dbReference type="EMBL" id="QXTE01000613">
    <property type="protein sequence ID" value="TFJ96658.1"/>
    <property type="molecule type" value="Genomic_DNA"/>
</dbReference>
<evidence type="ECO:0000256" key="6">
    <source>
        <dbReference type="ARBA" id="ARBA00004394"/>
    </source>
</evidence>
<name>A0A4D9DIF2_9SAUR</name>
<keyword evidence="24" id="KW-0472">Membrane</keyword>
<keyword evidence="9" id="KW-0963">Cytoplasm</keyword>
<evidence type="ECO:0000256" key="14">
    <source>
        <dbReference type="ARBA" id="ARBA00022737"/>
    </source>
</evidence>
<dbReference type="SUPFAM" id="SSF52540">
    <property type="entry name" value="P-loop containing nucleoside triphosphate hydrolases"/>
    <property type="match status" value="1"/>
</dbReference>
<dbReference type="InterPro" id="IPR011029">
    <property type="entry name" value="DEATH-like_dom_sf"/>
</dbReference>
<comment type="catalytic activity">
    <reaction evidence="35">
        <text>ATP + H2O = ADP + phosphate + H(+)</text>
        <dbReference type="Rhea" id="RHEA:13065"/>
        <dbReference type="ChEBI" id="CHEBI:15377"/>
        <dbReference type="ChEBI" id="CHEBI:15378"/>
        <dbReference type="ChEBI" id="CHEBI:30616"/>
        <dbReference type="ChEBI" id="CHEBI:43474"/>
        <dbReference type="ChEBI" id="CHEBI:456216"/>
    </reaction>
    <physiologicalReaction direction="left-to-right" evidence="35">
        <dbReference type="Rhea" id="RHEA:13066"/>
    </physiologicalReaction>
</comment>
<dbReference type="Pfam" id="PF13516">
    <property type="entry name" value="LRR_6"/>
    <property type="match status" value="3"/>
</dbReference>
<keyword evidence="30" id="KW-1271">Inflammasome</keyword>
<evidence type="ECO:0000256" key="8">
    <source>
        <dbReference type="ARBA" id="ARBA00008665"/>
    </source>
</evidence>
<keyword evidence="32" id="KW-0449">Lipoprotein</keyword>
<dbReference type="Gene3D" id="1.10.533.10">
    <property type="entry name" value="Death Domain, Fas"/>
    <property type="match status" value="1"/>
</dbReference>
<evidence type="ECO:0000256" key="31">
    <source>
        <dbReference type="ARBA" id="ARBA00023242"/>
    </source>
</evidence>
<keyword evidence="16" id="KW-0378">Hydrolase</keyword>
<sequence length="981" mass="113023">MENRSRISDLLQSALDNLLEKDFKRFKDRLSHSGFEGNGNIPRSWLENADTTDTKNLLMEFYGEDAAVNVTIEVFTQINLRDSAAKLREKREKVFSKEKEKTAKFEEETRGNNRRWDLGPCTEIHHAKEQGEDHPSLKGSDYQKKYREHIQEEYQVIEDRNARIGERVNLDKRYTELLIVKEHRQREEKEHEIITRGRRHAELMAQQPSLTKISVLFDPNRNWESPRTVVLQGAAGIGKTMTARKIMLDWAAGKLYQKKFDYVFYINCREINRVTAEQSVADLLLNNFPDGVRPTKEFFEKPEKLLFIIDGFDELNSLLDIDEVSLCTDPFEKKPVKTILCSLLRKKVLQKSFLLITTRPTALEELKQNLKSPYYAEIMGFSGDERKEYFHKFFCDEKKATQAFNFVKENEMLFTMCFVPIVCWIICTVMKQQMERGEDLAQTSKTTTSVYLLFLSTLLSDDFTDSIQQSKTILWKFCSLAADGILERKILFEEGDLKKHNLSLCNIHSLFLNKSIFQKDTECESVYSFIHLSFQEFFAAMFYVLEEDEETMKKSLTSKKDVNNLIKNYGPSINNYLMLTVRFLFGLLNKERLIDMQKKLHCKTSSAIKLDLLKWFEAEAKKISSLPYKTYEELRDQLEFFHCLYEYQEEEFVKSAMDNFQEIRLEHIRLTTMDEIALSFCVKNCCSKQSLYLCNCTLGIEEREEGWIAKIWKWLFPLNPLMKDPRTSTAYSLLQGLKDPNCKLKTISLSSCKLSSAFPEDLSSKTLFTNQSLEKLDLSANTLGDSGLKHLCEGLKHPHCKLQILLLWQCSLTAACCGDLSAALITNQSLAELELSGNKLGDSGIKLLCEGLKHPRSKLQKLGVWDCHLTDACCGDLSSLLSTNQSLRELNLSSNKLSYSGVKLLCEGLKHTNCKLEKLDLSEIHIDEITTKELEVLQKIKPGLSIVHNAASSHQNPDRNESFGHLDRLQISTFLNLKAVT</sequence>
<dbReference type="Pfam" id="PF17779">
    <property type="entry name" value="WHD_NOD2"/>
    <property type="match status" value="1"/>
</dbReference>
<evidence type="ECO:0000256" key="10">
    <source>
        <dbReference type="ARBA" id="ARBA00022499"/>
    </source>
</evidence>
<evidence type="ECO:0000256" key="19">
    <source>
        <dbReference type="ARBA" id="ARBA00022843"/>
    </source>
</evidence>
<evidence type="ECO:0000256" key="33">
    <source>
        <dbReference type="ARBA" id="ARBA00040040"/>
    </source>
</evidence>
<dbReference type="Pfam" id="PF14484">
    <property type="entry name" value="FISNA"/>
    <property type="match status" value="1"/>
</dbReference>
<keyword evidence="19" id="KW-0832">Ubl conjugation</keyword>
<dbReference type="InterPro" id="IPR029495">
    <property type="entry name" value="NACHT-assoc"/>
</dbReference>
<dbReference type="InterPro" id="IPR041075">
    <property type="entry name" value="NOD1/2_WH"/>
</dbReference>
<keyword evidence="17" id="KW-0256">Endoplasmic reticulum</keyword>
<dbReference type="OrthoDB" id="120976at2759"/>
<dbReference type="InterPro" id="IPR007111">
    <property type="entry name" value="NACHT_NTPase"/>
</dbReference>
<dbReference type="InterPro" id="IPR032675">
    <property type="entry name" value="LRR_dom_sf"/>
</dbReference>